<gene>
    <name evidence="1" type="ORF">CRG98_044117</name>
</gene>
<dbReference type="EMBL" id="PGOL01005283">
    <property type="protein sequence ID" value="PKI35494.1"/>
    <property type="molecule type" value="Genomic_DNA"/>
</dbReference>
<proteinExistence type="predicted"/>
<dbReference type="AlphaFoldDB" id="A0A2I0HUX5"/>
<comment type="caution">
    <text evidence="1">The sequence shown here is derived from an EMBL/GenBank/DDBJ whole genome shotgun (WGS) entry which is preliminary data.</text>
</comment>
<name>A0A2I0HUX5_PUNGR</name>
<protein>
    <submittedName>
        <fullName evidence="1">Uncharacterized protein</fullName>
    </submittedName>
</protein>
<evidence type="ECO:0000313" key="1">
    <source>
        <dbReference type="EMBL" id="PKI35494.1"/>
    </source>
</evidence>
<dbReference type="Proteomes" id="UP000233551">
    <property type="component" value="Unassembled WGS sequence"/>
</dbReference>
<accession>A0A2I0HUX5</accession>
<evidence type="ECO:0000313" key="2">
    <source>
        <dbReference type="Proteomes" id="UP000233551"/>
    </source>
</evidence>
<organism evidence="1 2">
    <name type="scientific">Punica granatum</name>
    <name type="common">Pomegranate</name>
    <dbReference type="NCBI Taxonomy" id="22663"/>
    <lineage>
        <taxon>Eukaryota</taxon>
        <taxon>Viridiplantae</taxon>
        <taxon>Streptophyta</taxon>
        <taxon>Embryophyta</taxon>
        <taxon>Tracheophyta</taxon>
        <taxon>Spermatophyta</taxon>
        <taxon>Magnoliopsida</taxon>
        <taxon>eudicotyledons</taxon>
        <taxon>Gunneridae</taxon>
        <taxon>Pentapetalae</taxon>
        <taxon>rosids</taxon>
        <taxon>malvids</taxon>
        <taxon>Myrtales</taxon>
        <taxon>Lythraceae</taxon>
        <taxon>Punica</taxon>
    </lineage>
</organism>
<sequence length="169" mass="18843">MSPVESSSCAHPNFISSGHACARADRAAWECPLSRGGRVTDTREKKLPLTILRLGVEGRLRVLAFSKSGRKAYLASGLKENWQRGCLNIGTNKQEQTNGFEHGKGQSSVERAWSSARMRGSARGRAGQRAVDENHLRRTILAPFDPKPRLMISKFFLESCERILGVFWE</sequence>
<reference evidence="1 2" key="1">
    <citation type="submission" date="2017-11" db="EMBL/GenBank/DDBJ databases">
        <title>De-novo sequencing of pomegranate (Punica granatum L.) genome.</title>
        <authorList>
            <person name="Akparov Z."/>
            <person name="Amiraslanov A."/>
            <person name="Hajiyeva S."/>
            <person name="Abbasov M."/>
            <person name="Kaur K."/>
            <person name="Hamwieh A."/>
            <person name="Solovyev V."/>
            <person name="Salamov A."/>
            <person name="Braich B."/>
            <person name="Kosarev P."/>
            <person name="Mahmoud A."/>
            <person name="Hajiyev E."/>
            <person name="Babayeva S."/>
            <person name="Izzatullayeva V."/>
            <person name="Mammadov A."/>
            <person name="Mammadov A."/>
            <person name="Sharifova S."/>
            <person name="Ojaghi J."/>
            <person name="Eynullazada K."/>
            <person name="Bayramov B."/>
            <person name="Abdulazimova A."/>
            <person name="Shahmuradov I."/>
        </authorList>
    </citation>
    <scope>NUCLEOTIDE SEQUENCE [LARGE SCALE GENOMIC DNA]</scope>
    <source>
        <strain evidence="2">cv. AG2017</strain>
        <tissue evidence="1">Leaf</tissue>
    </source>
</reference>
<keyword evidence="2" id="KW-1185">Reference proteome</keyword>